<dbReference type="SUPFAM" id="SSF64484">
    <property type="entry name" value="beta and beta-prime subunits of DNA dependent RNA-polymerase"/>
    <property type="match status" value="1"/>
</dbReference>
<dbReference type="EC" id="2.7.7.6" evidence="1"/>
<feature type="domain" description="RNA polymerase Rpb1" evidence="8">
    <location>
        <begin position="85"/>
        <end position="399"/>
    </location>
</feature>
<dbReference type="GO" id="GO:0046872">
    <property type="term" value="F:metal ion binding"/>
    <property type="evidence" value="ECO:0007669"/>
    <property type="project" value="UniProtKB-KW"/>
</dbReference>
<organism evidence="10 11">
    <name type="scientific">Candidatus Colwellbacteria bacterium CG23_combo_of_CG06-09_8_20_14_all_42_19</name>
    <dbReference type="NCBI Taxonomy" id="1974541"/>
    <lineage>
        <taxon>Bacteria</taxon>
        <taxon>Candidatus Colwelliibacteriota</taxon>
    </lineage>
</organism>
<evidence type="ECO:0000313" key="10">
    <source>
        <dbReference type="EMBL" id="PIP46557.1"/>
    </source>
</evidence>
<evidence type="ECO:0000256" key="4">
    <source>
        <dbReference type="ARBA" id="ARBA00022695"/>
    </source>
</evidence>
<evidence type="ECO:0000256" key="2">
    <source>
        <dbReference type="ARBA" id="ARBA00022478"/>
    </source>
</evidence>
<proteinExistence type="predicted"/>
<dbReference type="PANTHER" id="PTHR19376">
    <property type="entry name" value="DNA-DIRECTED RNA POLYMERASE"/>
    <property type="match status" value="1"/>
</dbReference>
<keyword evidence="6" id="KW-0804">Transcription</keyword>
<feature type="domain" description="RNA polymerase Rpb1" evidence="9">
    <location>
        <begin position="6"/>
        <end position="80"/>
    </location>
</feature>
<accession>A0A2H0AMF4</accession>
<dbReference type="Gene3D" id="1.10.150.390">
    <property type="match status" value="1"/>
</dbReference>
<dbReference type="Gene3D" id="2.40.50.100">
    <property type="match status" value="1"/>
</dbReference>
<dbReference type="GO" id="GO:0003677">
    <property type="term" value="F:DNA binding"/>
    <property type="evidence" value="ECO:0007669"/>
    <property type="project" value="InterPro"/>
</dbReference>
<dbReference type="GO" id="GO:0006351">
    <property type="term" value="P:DNA-templated transcription"/>
    <property type="evidence" value="ECO:0007669"/>
    <property type="project" value="InterPro"/>
</dbReference>
<dbReference type="CDD" id="cd02655">
    <property type="entry name" value="RNAP_beta'_C"/>
    <property type="match status" value="1"/>
</dbReference>
<evidence type="ECO:0000256" key="1">
    <source>
        <dbReference type="ARBA" id="ARBA00012418"/>
    </source>
</evidence>
<name>A0A2H0AMF4_9BACT</name>
<dbReference type="EMBL" id="PCSK01000007">
    <property type="protein sequence ID" value="PIP46557.1"/>
    <property type="molecule type" value="Genomic_DNA"/>
</dbReference>
<keyword evidence="4" id="KW-0548">Nucleotidyltransferase</keyword>
<dbReference type="Pfam" id="PF05000">
    <property type="entry name" value="RNA_pol_Rpb1_4"/>
    <property type="match status" value="1"/>
</dbReference>
<evidence type="ECO:0000256" key="3">
    <source>
        <dbReference type="ARBA" id="ARBA00022679"/>
    </source>
</evidence>
<comment type="catalytic activity">
    <reaction evidence="7">
        <text>RNA(n) + a ribonucleoside 5'-triphosphate = RNA(n+1) + diphosphate</text>
        <dbReference type="Rhea" id="RHEA:21248"/>
        <dbReference type="Rhea" id="RHEA-COMP:14527"/>
        <dbReference type="Rhea" id="RHEA-COMP:17342"/>
        <dbReference type="ChEBI" id="CHEBI:33019"/>
        <dbReference type="ChEBI" id="CHEBI:61557"/>
        <dbReference type="ChEBI" id="CHEBI:140395"/>
        <dbReference type="EC" id="2.7.7.6"/>
    </reaction>
</comment>
<dbReference type="Proteomes" id="UP000230007">
    <property type="component" value="Unassembled WGS sequence"/>
</dbReference>
<dbReference type="AlphaFoldDB" id="A0A2H0AMF4"/>
<dbReference type="GO" id="GO:0000428">
    <property type="term" value="C:DNA-directed RNA polymerase complex"/>
    <property type="evidence" value="ECO:0007669"/>
    <property type="project" value="UniProtKB-KW"/>
</dbReference>
<dbReference type="GO" id="GO:0003899">
    <property type="term" value="F:DNA-directed RNA polymerase activity"/>
    <property type="evidence" value="ECO:0007669"/>
    <property type="project" value="UniProtKB-EC"/>
</dbReference>
<dbReference type="InterPro" id="IPR007083">
    <property type="entry name" value="RNA_pol_Rpb1_4"/>
</dbReference>
<dbReference type="InterPro" id="IPR007081">
    <property type="entry name" value="RNA_pol_Rpb1_5"/>
</dbReference>
<dbReference type="InterPro" id="IPR045867">
    <property type="entry name" value="DNA-dir_RpoC_beta_prime"/>
</dbReference>
<evidence type="ECO:0000313" key="11">
    <source>
        <dbReference type="Proteomes" id="UP000230007"/>
    </source>
</evidence>
<evidence type="ECO:0000256" key="6">
    <source>
        <dbReference type="ARBA" id="ARBA00023163"/>
    </source>
</evidence>
<protein>
    <recommendedName>
        <fullName evidence="1">DNA-directed RNA polymerase</fullName>
        <ecNumber evidence="1">2.7.7.6</ecNumber>
    </recommendedName>
</protein>
<dbReference type="InterPro" id="IPR038120">
    <property type="entry name" value="Rpb1_funnel_sf"/>
</dbReference>
<keyword evidence="5" id="KW-0479">Metal-binding</keyword>
<sequence>MNGFLTENEKKSRMIGIWTGTMEKIAEIVPKTFREDNPVYMVIDSGARGSWGQPVQMMGMKGLVINPKGEVISLPIKSSLKEGHNALEYFISTHGSRKGMTDTALRTAEAGYLTRRLIDAVQDVVVKEEDCKTKSGITIYREDGREFDHKLSHRVFSRTALEDIKIGRKTVVKAGEMINEAAAEEIDKSNLDSIAVRSAITCKTLYGVCSKCYGLDLGRNKPVEIGEAVGIIAAQSIGEPGTQLVLRTRHAGGVVGRDITEGLPRVEELFEIRTPKGKAILSDVEGVVEKISDKGLLKVISIKVLSGKKKKIVEYSALRSTDILVSVGDKVQPGSLLSQGSIDLREIFTFKGKEETYRYLIKELQYIYLSQGVSINNKHIEVIARQMFGRVKIISAGGTDLIPGEIIDKSRFYELNRTMKKLNKEPARGEELLLGVAKTALSTDGWLSAASFQETARVLVKAASEGRIDYLRGLKENVIIGRLLPIGETLRGKDELRALPQEE</sequence>
<dbReference type="Gene3D" id="1.10.1790.20">
    <property type="match status" value="1"/>
</dbReference>
<dbReference type="Pfam" id="PF04998">
    <property type="entry name" value="RNA_pol_Rpb1_5"/>
    <property type="match status" value="1"/>
</dbReference>
<gene>
    <name evidence="10" type="ORF">COX15_00290</name>
</gene>
<reference evidence="10 11" key="1">
    <citation type="submission" date="2017-09" db="EMBL/GenBank/DDBJ databases">
        <title>Depth-based differentiation of microbial function through sediment-hosted aquifers and enrichment of novel symbionts in the deep terrestrial subsurface.</title>
        <authorList>
            <person name="Probst A.J."/>
            <person name="Ladd B."/>
            <person name="Jarett J.K."/>
            <person name="Geller-Mcgrath D.E."/>
            <person name="Sieber C.M."/>
            <person name="Emerson J.B."/>
            <person name="Anantharaman K."/>
            <person name="Thomas B.C."/>
            <person name="Malmstrom R."/>
            <person name="Stieglmeier M."/>
            <person name="Klingl A."/>
            <person name="Woyke T."/>
            <person name="Ryan C.M."/>
            <person name="Banfield J.F."/>
        </authorList>
    </citation>
    <scope>NUCLEOTIDE SEQUENCE [LARGE SCALE GENOMIC DNA]</scope>
    <source>
        <strain evidence="10">CG23_combo_of_CG06-09_8_20_14_all_42_19</strain>
    </source>
</reference>
<dbReference type="PANTHER" id="PTHR19376:SF54">
    <property type="entry name" value="DNA-DIRECTED RNA POLYMERASE SUBUNIT BETA"/>
    <property type="match status" value="1"/>
</dbReference>
<dbReference type="Gene3D" id="1.10.132.30">
    <property type="match status" value="1"/>
</dbReference>
<keyword evidence="3" id="KW-0808">Transferase</keyword>
<comment type="caution">
    <text evidence="10">The sequence shown here is derived from an EMBL/GenBank/DDBJ whole genome shotgun (WGS) entry which is preliminary data.</text>
</comment>
<evidence type="ECO:0000259" key="9">
    <source>
        <dbReference type="Pfam" id="PF05000"/>
    </source>
</evidence>
<evidence type="ECO:0000256" key="5">
    <source>
        <dbReference type="ARBA" id="ARBA00022723"/>
    </source>
</evidence>
<evidence type="ECO:0000256" key="7">
    <source>
        <dbReference type="ARBA" id="ARBA00048552"/>
    </source>
</evidence>
<keyword evidence="2" id="KW-0240">DNA-directed RNA polymerase</keyword>
<evidence type="ECO:0000259" key="8">
    <source>
        <dbReference type="Pfam" id="PF04998"/>
    </source>
</evidence>